<feature type="compositionally biased region" description="Low complexity" evidence="1">
    <location>
        <begin position="160"/>
        <end position="171"/>
    </location>
</feature>
<reference evidence="3" key="1">
    <citation type="journal article" date="2014" name="BMC Genomics">
        <title>Characterizing the developmental transcriptome of the oriental fruit fly, Bactrocera dorsalis (Diptera: Tephritidae) through comparative genomic analysis with Drosophila melanogaster utilizing modENCODE datasets.</title>
        <authorList>
            <person name="Geib S.M."/>
            <person name="Calla B."/>
            <person name="Hall B."/>
            <person name="Hou S."/>
            <person name="Manoukis N.C."/>
        </authorList>
    </citation>
    <scope>NUCLEOTIDE SEQUENCE</scope>
    <source>
        <strain evidence="3">Punador</strain>
    </source>
</reference>
<feature type="compositionally biased region" description="Basic and acidic residues" evidence="1">
    <location>
        <begin position="412"/>
        <end position="421"/>
    </location>
</feature>
<feature type="region of interest" description="Disordered" evidence="1">
    <location>
        <begin position="391"/>
        <end position="421"/>
    </location>
</feature>
<feature type="domain" description="DUF4780" evidence="2">
    <location>
        <begin position="209"/>
        <end position="383"/>
    </location>
</feature>
<dbReference type="InterPro" id="IPR031961">
    <property type="entry name" value="DUF4780"/>
</dbReference>
<evidence type="ECO:0000313" key="3">
    <source>
        <dbReference type="EMBL" id="JAC38609.1"/>
    </source>
</evidence>
<accession>A0A034V7V8</accession>
<evidence type="ECO:0000259" key="2">
    <source>
        <dbReference type="Pfam" id="PF16012"/>
    </source>
</evidence>
<evidence type="ECO:0000256" key="1">
    <source>
        <dbReference type="SAM" id="MobiDB-lite"/>
    </source>
</evidence>
<sequence length="421" mass="46806">MNNENTTTTTLTTTNLTPTTAITGTATLLPTYRNPIMKSEEDDLIAFNQETIKSTTGRASNSTPVVTAAETAKPRVEASTSNAAISTNQSALVAKVDNRHKKRKKTQNQLRKRRYQQAVFILGKKAKDQEAGTPVDEDEIKRLKQIVEDYEIFLKKKQSESQNESTNQSSSLKRNHSITESQGTLPKKPRRSEGEQSSSTAARHFCDVARDGLQVAVIDVNSSSPSTVQERWVEIDVRLSSMVLSYVLDNPAGPYPEFDSSETVRGYRVIKCADQSSLDFLTGSVAKISNAFVGLQLRLIPAKDIPKRPRARIWLPPLEDPGEKLLKCIKLQNRTIPGINKWQLIKEEKPNKASRPILVAICDESIEALAKADNKISFGIRKARIKIFQGDKAADEDDTDEVDDASQLLRNGDIKEPQDEQ</sequence>
<protein>
    <recommendedName>
        <fullName evidence="2">DUF4780 domain-containing protein</fullName>
    </recommendedName>
</protein>
<dbReference type="EMBL" id="GAKP01020343">
    <property type="protein sequence ID" value="JAC38609.1"/>
    <property type="molecule type" value="Transcribed_RNA"/>
</dbReference>
<feature type="compositionally biased region" description="Acidic residues" evidence="1">
    <location>
        <begin position="394"/>
        <end position="404"/>
    </location>
</feature>
<feature type="region of interest" description="Disordered" evidence="1">
    <location>
        <begin position="157"/>
        <end position="200"/>
    </location>
</feature>
<dbReference type="AlphaFoldDB" id="A0A034V7V8"/>
<dbReference type="OrthoDB" id="8065156at2759"/>
<proteinExistence type="predicted"/>
<name>A0A034V7V8_BACDO</name>
<dbReference type="Pfam" id="PF16012">
    <property type="entry name" value="DUF4780"/>
    <property type="match status" value="1"/>
</dbReference>
<organism evidence="3">
    <name type="scientific">Bactrocera dorsalis</name>
    <name type="common">Oriental fruit fly</name>
    <name type="synonym">Dacus dorsalis</name>
    <dbReference type="NCBI Taxonomy" id="27457"/>
    <lineage>
        <taxon>Eukaryota</taxon>
        <taxon>Metazoa</taxon>
        <taxon>Ecdysozoa</taxon>
        <taxon>Arthropoda</taxon>
        <taxon>Hexapoda</taxon>
        <taxon>Insecta</taxon>
        <taxon>Pterygota</taxon>
        <taxon>Neoptera</taxon>
        <taxon>Endopterygota</taxon>
        <taxon>Diptera</taxon>
        <taxon>Brachycera</taxon>
        <taxon>Muscomorpha</taxon>
        <taxon>Tephritoidea</taxon>
        <taxon>Tephritidae</taxon>
        <taxon>Bactrocera</taxon>
        <taxon>Bactrocera</taxon>
    </lineage>
</organism>